<dbReference type="PANTHER" id="PTHR38121:SF4">
    <property type="entry name" value="GH16 DOMAIN-CONTAINING PROTEIN-RELATED"/>
    <property type="match status" value="1"/>
</dbReference>
<gene>
    <name evidence="2" type="ORF">KHLLAP_LOCUS5162</name>
</gene>
<accession>A0AAI8YH89</accession>
<dbReference type="SUPFAM" id="SSF49899">
    <property type="entry name" value="Concanavalin A-like lectins/glucanases"/>
    <property type="match status" value="1"/>
</dbReference>
<reference evidence="2" key="1">
    <citation type="submission" date="2023-10" db="EMBL/GenBank/DDBJ databases">
        <authorList>
            <person name="Hackl T."/>
        </authorList>
    </citation>
    <scope>NUCLEOTIDE SEQUENCE</scope>
</reference>
<evidence type="ECO:0000313" key="3">
    <source>
        <dbReference type="Proteomes" id="UP001295740"/>
    </source>
</evidence>
<dbReference type="PANTHER" id="PTHR38121">
    <property type="entry name" value="GH16 DOMAIN-CONTAINING PROTEIN"/>
    <property type="match status" value="1"/>
</dbReference>
<name>A0AAI8YH89_9PEZI</name>
<comment type="caution">
    <text evidence="2">The sequence shown here is derived from an EMBL/GenBank/DDBJ whole genome shotgun (WGS) entry which is preliminary data.</text>
</comment>
<dbReference type="AlphaFoldDB" id="A0AAI8YH89"/>
<keyword evidence="1" id="KW-0732">Signal</keyword>
<sequence>MARSQSLFTTVVTSWAVFAGLTRCAPLGANATSDATCDCYKAEATSTNFFDHRKFFDFRDMAGAAVPAPIDGRDQDAGAPLTNAYFSTAEWTDTWGIQTWPTSGGPVYRVNSPNNVYIEADTDASPASRTHLTMRTLRQSDYQSTAEFESKSPQYQYLSVRMLARTQGDGGAVTSMSTYLGGAPVQEADLEIRTDTATNIAQYTNQPGTVDGEVVPDATHVTTLATPWTD</sequence>
<dbReference type="InterPro" id="IPR013320">
    <property type="entry name" value="ConA-like_dom_sf"/>
</dbReference>
<evidence type="ECO:0000313" key="2">
    <source>
        <dbReference type="EMBL" id="CAJ2504694.1"/>
    </source>
</evidence>
<organism evidence="2 3">
    <name type="scientific">Anthostomella pinea</name>
    <dbReference type="NCBI Taxonomy" id="933095"/>
    <lineage>
        <taxon>Eukaryota</taxon>
        <taxon>Fungi</taxon>
        <taxon>Dikarya</taxon>
        <taxon>Ascomycota</taxon>
        <taxon>Pezizomycotina</taxon>
        <taxon>Sordariomycetes</taxon>
        <taxon>Xylariomycetidae</taxon>
        <taxon>Xylariales</taxon>
        <taxon>Xylariaceae</taxon>
        <taxon>Anthostomella</taxon>
    </lineage>
</organism>
<keyword evidence="3" id="KW-1185">Reference proteome</keyword>
<proteinExistence type="predicted"/>
<dbReference type="Gene3D" id="2.60.120.200">
    <property type="match status" value="1"/>
</dbReference>
<protein>
    <submittedName>
        <fullName evidence="2">Uu.00g120880.m01.CDS01</fullName>
    </submittedName>
</protein>
<dbReference type="CDD" id="cd00413">
    <property type="entry name" value="Glyco_hydrolase_16"/>
    <property type="match status" value="1"/>
</dbReference>
<feature type="chain" id="PRO_5042544950" evidence="1">
    <location>
        <begin position="25"/>
        <end position="230"/>
    </location>
</feature>
<dbReference type="EMBL" id="CAUWAG010000007">
    <property type="protein sequence ID" value="CAJ2504694.1"/>
    <property type="molecule type" value="Genomic_DNA"/>
</dbReference>
<feature type="signal peptide" evidence="1">
    <location>
        <begin position="1"/>
        <end position="24"/>
    </location>
</feature>
<evidence type="ECO:0000256" key="1">
    <source>
        <dbReference type="SAM" id="SignalP"/>
    </source>
</evidence>
<dbReference type="Proteomes" id="UP001295740">
    <property type="component" value="Unassembled WGS sequence"/>
</dbReference>